<dbReference type="RefSeq" id="WP_213162107.1">
    <property type="nucleotide sequence ID" value="NZ_CP058214.1"/>
</dbReference>
<keyword evidence="3" id="KW-1185">Reference proteome</keyword>
<feature type="chain" id="PRO_5032806760" evidence="1">
    <location>
        <begin position="20"/>
        <end position="148"/>
    </location>
</feature>
<dbReference type="Proteomes" id="UP000593594">
    <property type="component" value="Chromosome"/>
</dbReference>
<evidence type="ECO:0000313" key="2">
    <source>
        <dbReference type="EMBL" id="QPC44738.1"/>
    </source>
</evidence>
<accession>A0A7S8C7B8</accession>
<feature type="signal peptide" evidence="1">
    <location>
        <begin position="1"/>
        <end position="19"/>
    </location>
</feature>
<dbReference type="KEGG" id="kmn:HW532_19765"/>
<gene>
    <name evidence="2" type="ORF">HW532_19765</name>
</gene>
<dbReference type="InterPro" id="IPR019225">
    <property type="entry name" value="DUF2155"/>
</dbReference>
<evidence type="ECO:0000256" key="1">
    <source>
        <dbReference type="SAM" id="SignalP"/>
    </source>
</evidence>
<name>A0A7S8C7B8_9HYPH</name>
<reference evidence="2 3" key="1">
    <citation type="submission" date="2020-06" db="EMBL/GenBank/DDBJ databases">
        <title>Genome sequence of 2 isolates from Red Sea Mangroves.</title>
        <authorList>
            <person name="Sefrji F."/>
            <person name="Michoud G."/>
            <person name="Merlino G."/>
            <person name="Daffonchio D."/>
        </authorList>
    </citation>
    <scope>NUCLEOTIDE SEQUENCE [LARGE SCALE GENOMIC DNA]</scope>
    <source>
        <strain evidence="2 3">R1DC25</strain>
    </source>
</reference>
<evidence type="ECO:0000313" key="3">
    <source>
        <dbReference type="Proteomes" id="UP000593594"/>
    </source>
</evidence>
<dbReference type="EMBL" id="CP058214">
    <property type="protein sequence ID" value="QPC44738.1"/>
    <property type="molecule type" value="Genomic_DNA"/>
</dbReference>
<keyword evidence="1" id="KW-0732">Signal</keyword>
<protein>
    <submittedName>
        <fullName evidence="2">DUF2155 domain-containing protein</fullName>
    </submittedName>
</protein>
<sequence length="148" mass="16274">MSWRTGAAALGLAVAVAAAAVPHALAQKLENPIAVFAGLDKISARITTFEVRIDETKRFGSLAVTPRVCYSRPSTEEPKTTAFVIVEDVGDDGVRKKIFSGWMFAQSPGLHAVEHPVYDVWLTDCRDPNRREDTLEFPDEGETLNDEE</sequence>
<organism evidence="2 3">
    <name type="scientific">Kaustia mangrovi</name>
    <dbReference type="NCBI Taxonomy" id="2593653"/>
    <lineage>
        <taxon>Bacteria</taxon>
        <taxon>Pseudomonadati</taxon>
        <taxon>Pseudomonadota</taxon>
        <taxon>Alphaproteobacteria</taxon>
        <taxon>Hyphomicrobiales</taxon>
        <taxon>Parvibaculaceae</taxon>
        <taxon>Kaustia</taxon>
    </lineage>
</organism>
<proteinExistence type="predicted"/>
<dbReference type="Pfam" id="PF09923">
    <property type="entry name" value="DUF2155"/>
    <property type="match status" value="1"/>
</dbReference>
<dbReference type="AlphaFoldDB" id="A0A7S8C7B8"/>